<dbReference type="RefSeq" id="WP_160374753.1">
    <property type="nucleotide sequence ID" value="NZ_WSTB01000005.1"/>
</dbReference>
<evidence type="ECO:0000313" key="1">
    <source>
        <dbReference type="EMBL" id="MWB94780.1"/>
    </source>
</evidence>
<protein>
    <recommendedName>
        <fullName evidence="3">Lipoprotein</fullName>
    </recommendedName>
</protein>
<dbReference type="EMBL" id="WSTB01000005">
    <property type="protein sequence ID" value="MWB94780.1"/>
    <property type="molecule type" value="Genomic_DNA"/>
</dbReference>
<evidence type="ECO:0000313" key="2">
    <source>
        <dbReference type="Proteomes" id="UP000471501"/>
    </source>
</evidence>
<gene>
    <name evidence="1" type="ORF">GON26_10420</name>
</gene>
<name>A0A6I4NK57_9FLAO</name>
<comment type="caution">
    <text evidence="1">The sequence shown here is derived from an EMBL/GenBank/DDBJ whole genome shotgun (WGS) entry which is preliminary data.</text>
</comment>
<sequence>MKKFACLLLFAIMLNGCDDGDLVPEIINFEEIDPVNCDNTYVLIYKLKEQESLLLQVKAETFAPLEGAPEVGTEEYDITEGGDYKLVYKSYDGVISKSNICDAIRPSFPNVSTEWFAKTGLMEVITTPNVTEPAADGSTKIAGFNHSIYMTNVTYSKPEGDQVGPEFFFGVLTTSTYTSPTVSFAATTARQCSQTQIYNWNSDSSIIIDALDPTLIQNIETTDPRTSTISSTQNKVTYTKYKTASMTADYFCKTPRPTTPEIEETWNALAGGVIEVETTKLDNTTYKHVITLKNIELKNGSLQFKLASTFIFGEITTQQ</sequence>
<keyword evidence="2" id="KW-1185">Reference proteome</keyword>
<organism evidence="1 2">
    <name type="scientific">Flavobacterium hydrocarbonoxydans</name>
    <dbReference type="NCBI Taxonomy" id="2683249"/>
    <lineage>
        <taxon>Bacteria</taxon>
        <taxon>Pseudomonadati</taxon>
        <taxon>Bacteroidota</taxon>
        <taxon>Flavobacteriia</taxon>
        <taxon>Flavobacteriales</taxon>
        <taxon>Flavobacteriaceae</taxon>
        <taxon>Flavobacterium</taxon>
    </lineage>
</organism>
<proteinExistence type="predicted"/>
<evidence type="ECO:0008006" key="3">
    <source>
        <dbReference type="Google" id="ProtNLM"/>
    </source>
</evidence>
<accession>A0A6I4NK57</accession>
<reference evidence="1 2" key="1">
    <citation type="submission" date="2019-12" db="EMBL/GenBank/DDBJ databases">
        <authorList>
            <person name="Kim Y.S."/>
        </authorList>
    </citation>
    <scope>NUCLEOTIDE SEQUENCE [LARGE SCALE GENOMIC DNA]</scope>
    <source>
        <strain evidence="1 2">GA093</strain>
    </source>
</reference>
<dbReference type="Proteomes" id="UP000471501">
    <property type="component" value="Unassembled WGS sequence"/>
</dbReference>
<dbReference type="AlphaFoldDB" id="A0A6I4NK57"/>